<organism evidence="6 7">
    <name type="scientific">Paracoccus suum</name>
    <dbReference type="NCBI Taxonomy" id="2259340"/>
    <lineage>
        <taxon>Bacteria</taxon>
        <taxon>Pseudomonadati</taxon>
        <taxon>Pseudomonadota</taxon>
        <taxon>Alphaproteobacteria</taxon>
        <taxon>Rhodobacterales</taxon>
        <taxon>Paracoccaceae</taxon>
        <taxon>Paracoccus</taxon>
    </lineage>
</organism>
<name>A0A344PKJ0_9RHOB</name>
<evidence type="ECO:0000313" key="6">
    <source>
        <dbReference type="EMBL" id="AXC49895.1"/>
    </source>
</evidence>
<dbReference type="PIRSF" id="PIRSF033913">
    <property type="entry name" value="S-S_format_DsbB"/>
    <property type="match status" value="1"/>
</dbReference>
<dbReference type="GO" id="GO:0015035">
    <property type="term" value="F:protein-disulfide reductase activity"/>
    <property type="evidence" value="ECO:0007669"/>
    <property type="project" value="InterPro"/>
</dbReference>
<dbReference type="InterPro" id="IPR003752">
    <property type="entry name" value="DiS_bond_form_DsbB/BdbC"/>
</dbReference>
<protein>
    <submittedName>
        <fullName evidence="6">Disulfide bond formation protein B</fullName>
    </submittedName>
</protein>
<reference evidence="7" key="1">
    <citation type="submission" date="2018-07" db="EMBL/GenBank/DDBJ databases">
        <title>Genome sequencing of Paracoccus sp. SC2-6.</title>
        <authorList>
            <person name="Heo J."/>
            <person name="Kim S.-J."/>
            <person name="Kwon S.-W."/>
        </authorList>
    </citation>
    <scope>NUCLEOTIDE SEQUENCE [LARGE SCALE GENOMIC DNA]</scope>
    <source>
        <strain evidence="7">SC2-6</strain>
    </source>
</reference>
<evidence type="ECO:0000256" key="2">
    <source>
        <dbReference type="ARBA" id="ARBA00022692"/>
    </source>
</evidence>
<evidence type="ECO:0000313" key="7">
    <source>
        <dbReference type="Proteomes" id="UP000252023"/>
    </source>
</evidence>
<evidence type="ECO:0000256" key="1">
    <source>
        <dbReference type="ARBA" id="ARBA00004141"/>
    </source>
</evidence>
<keyword evidence="3 5" id="KW-1133">Transmembrane helix</keyword>
<dbReference type="Pfam" id="PF02600">
    <property type="entry name" value="DsbB"/>
    <property type="match status" value="1"/>
</dbReference>
<comment type="subcellular location">
    <subcellularLocation>
        <location evidence="1">Membrane</location>
        <topology evidence="1">Multi-pass membrane protein</topology>
    </subcellularLocation>
</comment>
<dbReference type="InterPro" id="IPR024199">
    <property type="entry name" value="Uncharacterised_DsbB"/>
</dbReference>
<evidence type="ECO:0000256" key="3">
    <source>
        <dbReference type="ARBA" id="ARBA00022989"/>
    </source>
</evidence>
<dbReference type="Proteomes" id="UP000252023">
    <property type="component" value="Chromosome"/>
</dbReference>
<keyword evidence="2 5" id="KW-0812">Transmembrane</keyword>
<dbReference type="Gene3D" id="1.20.1550.10">
    <property type="entry name" value="DsbB-like"/>
    <property type="match status" value="1"/>
</dbReference>
<dbReference type="InterPro" id="IPR023380">
    <property type="entry name" value="DsbB-like_sf"/>
</dbReference>
<feature type="transmembrane region" description="Helical" evidence="5">
    <location>
        <begin position="42"/>
        <end position="59"/>
    </location>
</feature>
<dbReference type="GO" id="GO:0006457">
    <property type="term" value="P:protein folding"/>
    <property type="evidence" value="ECO:0007669"/>
    <property type="project" value="InterPro"/>
</dbReference>
<dbReference type="AlphaFoldDB" id="A0A344PKJ0"/>
<dbReference type="SUPFAM" id="SSF158442">
    <property type="entry name" value="DsbB-like"/>
    <property type="match status" value="1"/>
</dbReference>
<dbReference type="GO" id="GO:0016020">
    <property type="term" value="C:membrane"/>
    <property type="evidence" value="ECO:0007669"/>
    <property type="project" value="UniProtKB-SubCell"/>
</dbReference>
<feature type="transmembrane region" description="Helical" evidence="5">
    <location>
        <begin position="131"/>
        <end position="156"/>
    </location>
</feature>
<dbReference type="EMBL" id="CP030918">
    <property type="protein sequence ID" value="AXC49895.1"/>
    <property type="molecule type" value="Genomic_DNA"/>
</dbReference>
<accession>A0A344PKJ0</accession>
<dbReference type="RefSeq" id="WP_114076214.1">
    <property type="nucleotide sequence ID" value="NZ_CP030918.1"/>
</dbReference>
<keyword evidence="7" id="KW-1185">Reference proteome</keyword>
<proteinExistence type="predicted"/>
<dbReference type="KEGG" id="pars:DRW48_09500"/>
<evidence type="ECO:0000256" key="4">
    <source>
        <dbReference type="ARBA" id="ARBA00023136"/>
    </source>
</evidence>
<keyword evidence="4 5" id="KW-0472">Membrane</keyword>
<dbReference type="OrthoDB" id="9808637at2"/>
<feature type="transmembrane region" description="Helical" evidence="5">
    <location>
        <begin position="66"/>
        <end position="86"/>
    </location>
</feature>
<gene>
    <name evidence="6" type="ORF">DRW48_09500</name>
</gene>
<evidence type="ECO:0000256" key="5">
    <source>
        <dbReference type="SAM" id="Phobius"/>
    </source>
</evidence>
<sequence>MRTATARQIMLLAGLLSGLLLATVFGFQYAGYPPCELCILQRWPHVAALALGIVAWFMPGRTSARALAWAGVIVMLACAGIAFYHAGVEWKWWAGPAQCSGGASNIGSLSVDQLMAKINAAPVVRCDEPALLILGFSMAAWNVVASLLLAGLWSVAARRLR</sequence>